<dbReference type="PANTHER" id="PTHR46599:SF3">
    <property type="entry name" value="PIGGYBAC TRANSPOSABLE ELEMENT-DERIVED PROTEIN 4"/>
    <property type="match status" value="1"/>
</dbReference>
<gene>
    <name evidence="3" type="ORF">PAPOLLO_LOCUS18537</name>
</gene>
<feature type="domain" description="PiggyBac transposable element-derived protein" evidence="2">
    <location>
        <begin position="250"/>
        <end position="360"/>
    </location>
</feature>
<reference evidence="3" key="1">
    <citation type="submission" date="2021-04" db="EMBL/GenBank/DDBJ databases">
        <authorList>
            <person name="Tunstrom K."/>
        </authorList>
    </citation>
    <scope>NUCLEOTIDE SEQUENCE</scope>
</reference>
<dbReference type="InterPro" id="IPR029526">
    <property type="entry name" value="PGBD"/>
</dbReference>
<dbReference type="PANTHER" id="PTHR46599">
    <property type="entry name" value="PIGGYBAC TRANSPOSABLE ELEMENT-DERIVED PROTEIN 4"/>
    <property type="match status" value="1"/>
</dbReference>
<sequence length="468" mass="54260">MRSPPRGSLTDLGTSNSKFNMEHQNTQRKRKQPEHSCNCNCAQELQDFRKDVTLMLQKFTNTQEATMNFIRDNITEMKTQIMFRKERGVFELKNDEVLQILMGDSSDEEDNLQLDEEDQSILTQDDDQGVSDVEIEDTPVPLQKSVSLPPEPTKSTAVLPVTESHSNQEPLFKWNQRTYVPNTFRDVEYEFGKIQICQEVDADVLTPFDIFCSTTNFYILVQNIVQESVRIPRHAELFEQTGNIFQKLHQLTKKMNRGDIYTTSFQGISYVKWMDNKAVHLLTNFLSPLETDSVKRRKAGSAEKINVKCPKIVSHYNKNMGGVDLMDQRKVCYEIDRRSKIKYYLRLFFDLLDISVNNAHTVYAKLHDEKQLEGGLLSSLQFRQVVARSLINGFSVRQRDLPTSKSSSVRRSVKRQLPTHPMEKSKTRKRCVNCAKCRIENRTNNTCVLCKVHLCYTNERNCLAEYHN</sequence>
<evidence type="ECO:0000259" key="2">
    <source>
        <dbReference type="Pfam" id="PF13843"/>
    </source>
</evidence>
<accession>A0A8S3XKX0</accession>
<organism evidence="3 4">
    <name type="scientific">Parnassius apollo</name>
    <name type="common">Apollo butterfly</name>
    <name type="synonym">Papilio apollo</name>
    <dbReference type="NCBI Taxonomy" id="110799"/>
    <lineage>
        <taxon>Eukaryota</taxon>
        <taxon>Metazoa</taxon>
        <taxon>Ecdysozoa</taxon>
        <taxon>Arthropoda</taxon>
        <taxon>Hexapoda</taxon>
        <taxon>Insecta</taxon>
        <taxon>Pterygota</taxon>
        <taxon>Neoptera</taxon>
        <taxon>Endopterygota</taxon>
        <taxon>Lepidoptera</taxon>
        <taxon>Glossata</taxon>
        <taxon>Ditrysia</taxon>
        <taxon>Papilionoidea</taxon>
        <taxon>Papilionidae</taxon>
        <taxon>Parnassiinae</taxon>
        <taxon>Parnassini</taxon>
        <taxon>Parnassius</taxon>
        <taxon>Parnassius</taxon>
    </lineage>
</organism>
<feature type="region of interest" description="Disordered" evidence="1">
    <location>
        <begin position="140"/>
        <end position="162"/>
    </location>
</feature>
<evidence type="ECO:0000313" key="3">
    <source>
        <dbReference type="EMBL" id="CAG5026139.1"/>
    </source>
</evidence>
<dbReference type="AlphaFoldDB" id="A0A8S3XKX0"/>
<dbReference type="Pfam" id="PF13843">
    <property type="entry name" value="DDE_Tnp_1_7"/>
    <property type="match status" value="1"/>
</dbReference>
<evidence type="ECO:0000256" key="1">
    <source>
        <dbReference type="SAM" id="MobiDB-lite"/>
    </source>
</evidence>
<name>A0A8S3XKX0_PARAO</name>
<feature type="region of interest" description="Disordered" evidence="1">
    <location>
        <begin position="1"/>
        <end position="35"/>
    </location>
</feature>
<feature type="compositionally biased region" description="Polar residues" evidence="1">
    <location>
        <begin position="11"/>
        <end position="24"/>
    </location>
</feature>
<proteinExistence type="predicted"/>
<evidence type="ECO:0000313" key="4">
    <source>
        <dbReference type="Proteomes" id="UP000691718"/>
    </source>
</evidence>
<protein>
    <submittedName>
        <fullName evidence="3">(apollo) hypothetical protein</fullName>
    </submittedName>
</protein>
<dbReference type="OrthoDB" id="118105at2759"/>
<dbReference type="EMBL" id="CAJQZP010001176">
    <property type="protein sequence ID" value="CAG5026139.1"/>
    <property type="molecule type" value="Genomic_DNA"/>
</dbReference>
<feature type="region of interest" description="Disordered" evidence="1">
    <location>
        <begin position="402"/>
        <end position="424"/>
    </location>
</feature>
<keyword evidence="4" id="KW-1185">Reference proteome</keyword>
<dbReference type="Proteomes" id="UP000691718">
    <property type="component" value="Unassembled WGS sequence"/>
</dbReference>
<comment type="caution">
    <text evidence="3">The sequence shown here is derived from an EMBL/GenBank/DDBJ whole genome shotgun (WGS) entry which is preliminary data.</text>
</comment>